<feature type="transmembrane region" description="Helical" evidence="2">
    <location>
        <begin position="343"/>
        <end position="371"/>
    </location>
</feature>
<accession>A0ABT0BHT4</accession>
<keyword evidence="2" id="KW-0812">Transmembrane</keyword>
<feature type="transmembrane region" description="Helical" evidence="2">
    <location>
        <begin position="230"/>
        <end position="254"/>
    </location>
</feature>
<gene>
    <name evidence="3" type="ORF">MTR62_18165</name>
</gene>
<feature type="transmembrane region" description="Helical" evidence="2">
    <location>
        <begin position="261"/>
        <end position="280"/>
    </location>
</feature>
<evidence type="ECO:0000256" key="2">
    <source>
        <dbReference type="SAM" id="Phobius"/>
    </source>
</evidence>
<keyword evidence="3" id="KW-0436">Ligase</keyword>
<keyword evidence="2" id="KW-0472">Membrane</keyword>
<feature type="transmembrane region" description="Helical" evidence="2">
    <location>
        <begin position="378"/>
        <end position="394"/>
    </location>
</feature>
<keyword evidence="2" id="KW-1133">Transmembrane helix</keyword>
<keyword evidence="4" id="KW-1185">Reference proteome</keyword>
<reference evidence="3" key="1">
    <citation type="submission" date="2022-03" db="EMBL/GenBank/DDBJ databases">
        <title>Identification of a novel bacterium isolated from mangrove sediments.</title>
        <authorList>
            <person name="Pan X."/>
        </authorList>
    </citation>
    <scope>NUCLEOTIDE SEQUENCE</scope>
    <source>
        <strain evidence="3">B1949</strain>
    </source>
</reference>
<feature type="transmembrane region" description="Helical" evidence="2">
    <location>
        <begin position="103"/>
        <end position="124"/>
    </location>
</feature>
<feature type="transmembrane region" description="Helical" evidence="2">
    <location>
        <begin position="136"/>
        <end position="154"/>
    </location>
</feature>
<evidence type="ECO:0000313" key="4">
    <source>
        <dbReference type="Proteomes" id="UP001162881"/>
    </source>
</evidence>
<feature type="transmembrane region" description="Helical" evidence="2">
    <location>
        <begin position="193"/>
        <end position="210"/>
    </location>
</feature>
<dbReference type="RefSeq" id="WP_244023595.1">
    <property type="nucleotide sequence ID" value="NZ_JALHLF010000119.1"/>
</dbReference>
<sequence length="442" mass="47425">MDTPADHPAHPAQTLIVWTIQGTWIFYVTGALYITGPALGWTLALMVAWRFYVFPTLPRGQRPGPLPLAIVLWLIGMAGMEVALLAGHIGYGLGIGATIKSSIGWAKGWALLALYPLAGAALPIRPEAVYRAVCRLGLQTLILLPLLLAAPMVGLPSLLYVSPLSVVGGSGPEFFAVMLYIVDPENGASRWQFYAPWAPAAGMVAVIHMICALQERRLGWMAVGLLANLLIAYLSGSRMAILATAILWPVALAASHMRRPALWFAAAPAVLLGGLFATTIREALERAVDDFKGARADSSRVRAALGRIAVERWRNEAPWFGHGVLERGPHMVEFMPIGSHHSWYGLLFVKGIVGLACLAIPLAFSVVTLFGRAMHSRTARTGFAMALVLTFYTFGENLEILGYLIWPGLLLIGMGTVSRPDAPPAAPAPPPIPPPIPPLAPL</sequence>
<feature type="transmembrane region" description="Helical" evidence="2">
    <location>
        <begin position="160"/>
        <end position="181"/>
    </location>
</feature>
<dbReference type="Proteomes" id="UP001162881">
    <property type="component" value="Unassembled WGS sequence"/>
</dbReference>
<proteinExistence type="predicted"/>
<dbReference type="EMBL" id="JALHLF010000119">
    <property type="protein sequence ID" value="MCJ2184599.1"/>
    <property type="molecule type" value="Genomic_DNA"/>
</dbReference>
<organism evidence="3 4">
    <name type="scientific">Novosphingobium organovorum</name>
    <dbReference type="NCBI Taxonomy" id="2930092"/>
    <lineage>
        <taxon>Bacteria</taxon>
        <taxon>Pseudomonadati</taxon>
        <taxon>Pseudomonadota</taxon>
        <taxon>Alphaproteobacteria</taxon>
        <taxon>Sphingomonadales</taxon>
        <taxon>Sphingomonadaceae</taxon>
        <taxon>Novosphingobium</taxon>
    </lineage>
</organism>
<evidence type="ECO:0000313" key="3">
    <source>
        <dbReference type="EMBL" id="MCJ2184599.1"/>
    </source>
</evidence>
<protein>
    <submittedName>
        <fullName evidence="3">O-antigen ligase domain-containing protein</fullName>
    </submittedName>
</protein>
<feature type="region of interest" description="Disordered" evidence="1">
    <location>
        <begin position="422"/>
        <end position="442"/>
    </location>
</feature>
<evidence type="ECO:0000256" key="1">
    <source>
        <dbReference type="SAM" id="MobiDB-lite"/>
    </source>
</evidence>
<feature type="transmembrane region" description="Helical" evidence="2">
    <location>
        <begin position="70"/>
        <end position="91"/>
    </location>
</feature>
<name>A0ABT0BHT4_9SPHN</name>
<feature type="transmembrane region" description="Helical" evidence="2">
    <location>
        <begin position="24"/>
        <end position="49"/>
    </location>
</feature>
<dbReference type="GO" id="GO:0016874">
    <property type="term" value="F:ligase activity"/>
    <property type="evidence" value="ECO:0007669"/>
    <property type="project" value="UniProtKB-KW"/>
</dbReference>
<comment type="caution">
    <text evidence="3">The sequence shown here is derived from an EMBL/GenBank/DDBJ whole genome shotgun (WGS) entry which is preliminary data.</text>
</comment>